<accession>A0A0F0KD44</accession>
<dbReference type="AlphaFoldDB" id="A0A0F0KD44"/>
<organism evidence="1 2">
    <name type="scientific">Microbacterium azadirachtae</name>
    <dbReference type="NCBI Taxonomy" id="582680"/>
    <lineage>
        <taxon>Bacteria</taxon>
        <taxon>Bacillati</taxon>
        <taxon>Actinomycetota</taxon>
        <taxon>Actinomycetes</taxon>
        <taxon>Micrococcales</taxon>
        <taxon>Microbacteriaceae</taxon>
        <taxon>Microbacterium</taxon>
    </lineage>
</organism>
<dbReference type="EMBL" id="JYIT01000085">
    <property type="protein sequence ID" value="KJL18827.1"/>
    <property type="molecule type" value="Genomic_DNA"/>
</dbReference>
<protein>
    <submittedName>
        <fullName evidence="1">Uncharacterized protein</fullName>
    </submittedName>
</protein>
<dbReference type="RefSeq" id="WP_045251955.1">
    <property type="nucleotide sequence ID" value="NZ_JYIT01000085.1"/>
</dbReference>
<comment type="caution">
    <text evidence="1">The sequence shown here is derived from an EMBL/GenBank/DDBJ whole genome shotgun (WGS) entry which is preliminary data.</text>
</comment>
<evidence type="ECO:0000313" key="1">
    <source>
        <dbReference type="EMBL" id="KJL18827.1"/>
    </source>
</evidence>
<reference evidence="1 2" key="1">
    <citation type="submission" date="2015-02" db="EMBL/GenBank/DDBJ databases">
        <title>Draft genome sequences of ten Microbacterium spp. with emphasis on heavy metal contaminated environments.</title>
        <authorList>
            <person name="Corretto E."/>
        </authorList>
    </citation>
    <scope>NUCLEOTIDE SEQUENCE [LARGE SCALE GENOMIC DNA]</scope>
    <source>
        <strain evidence="1 2">DSM 23848</strain>
    </source>
</reference>
<keyword evidence="2" id="KW-1185">Reference proteome</keyword>
<gene>
    <name evidence="1" type="ORF">RL72_03299</name>
</gene>
<sequence>MSMLSGGVNLLARAEYPATLGVDLAVMIELDQDDLINDRDIEVGVRIVGPTGFDPVEFGGHLGWQASDSWPQCVPAPVPLRELEIPSPGTYQFHLKVAELDEIVIFANATLLDTRPR</sequence>
<dbReference type="PATRIC" id="fig|582680.7.peg.3356"/>
<proteinExistence type="predicted"/>
<name>A0A0F0KD44_9MICO</name>
<dbReference type="Proteomes" id="UP000033448">
    <property type="component" value="Unassembled WGS sequence"/>
</dbReference>
<evidence type="ECO:0000313" key="2">
    <source>
        <dbReference type="Proteomes" id="UP000033448"/>
    </source>
</evidence>